<dbReference type="Proteomes" id="UP000351155">
    <property type="component" value="Unassembled WGS sequence"/>
</dbReference>
<proteinExistence type="predicted"/>
<dbReference type="AlphaFoldDB" id="A0A484ZEH7"/>
<dbReference type="InterPro" id="IPR016152">
    <property type="entry name" value="PTrfase/Anion_transptr"/>
</dbReference>
<protein>
    <submittedName>
        <fullName evidence="2">Ascorbate-specific phosphotransferase enzyme IIA component</fullName>
    </submittedName>
</protein>
<name>A0A484ZEH7_9ENTR</name>
<accession>A0A484ZEH7</accession>
<dbReference type="EMBL" id="CAADIW010000073">
    <property type="protein sequence ID" value="VFS44329.1"/>
    <property type="molecule type" value="Genomic_DNA"/>
</dbReference>
<dbReference type="Gene3D" id="3.40.930.10">
    <property type="entry name" value="Mannitol-specific EII, Chain A"/>
    <property type="match status" value="1"/>
</dbReference>
<feature type="domain" description="PTS EIIA type-2" evidence="1">
    <location>
        <begin position="1"/>
        <end position="46"/>
    </location>
</feature>
<reference evidence="2 3" key="1">
    <citation type="submission" date="2019-03" db="EMBL/GenBank/DDBJ databases">
        <authorList>
            <consortium name="Pathogen Informatics"/>
        </authorList>
    </citation>
    <scope>NUCLEOTIDE SEQUENCE [LARGE SCALE GENOMIC DNA]</scope>
    <source>
        <strain evidence="2 3">NCTC12126</strain>
    </source>
</reference>
<evidence type="ECO:0000259" key="1">
    <source>
        <dbReference type="PROSITE" id="PS51094"/>
    </source>
</evidence>
<evidence type="ECO:0000313" key="3">
    <source>
        <dbReference type="Proteomes" id="UP000351155"/>
    </source>
</evidence>
<dbReference type="PROSITE" id="PS51094">
    <property type="entry name" value="PTS_EIIA_TYPE_2"/>
    <property type="match status" value="1"/>
</dbReference>
<dbReference type="GO" id="GO:0016740">
    <property type="term" value="F:transferase activity"/>
    <property type="evidence" value="ECO:0007669"/>
    <property type="project" value="UniProtKB-KW"/>
</dbReference>
<sequence length="46" mass="5113">MLAAPDKNSHIDALSALAELFSSEDDMAKLHQANTLEEIKIIVDRF</sequence>
<evidence type="ECO:0000313" key="2">
    <source>
        <dbReference type="EMBL" id="VFS44329.1"/>
    </source>
</evidence>
<keyword evidence="2" id="KW-0808">Transferase</keyword>
<dbReference type="InterPro" id="IPR002178">
    <property type="entry name" value="PTS_EIIA_type-2_dom"/>
</dbReference>
<organism evidence="2 3">
    <name type="scientific">Enterobacter cancerogenus</name>
    <dbReference type="NCBI Taxonomy" id="69218"/>
    <lineage>
        <taxon>Bacteria</taxon>
        <taxon>Pseudomonadati</taxon>
        <taxon>Pseudomonadota</taxon>
        <taxon>Gammaproteobacteria</taxon>
        <taxon>Enterobacterales</taxon>
        <taxon>Enterobacteriaceae</taxon>
        <taxon>Enterobacter</taxon>
        <taxon>Enterobacter cloacae complex</taxon>
    </lineage>
</organism>
<dbReference type="Pfam" id="PF00359">
    <property type="entry name" value="PTS_EIIA_2"/>
    <property type="match status" value="1"/>
</dbReference>
<dbReference type="SUPFAM" id="SSF55804">
    <property type="entry name" value="Phoshotransferase/anion transport protein"/>
    <property type="match status" value="1"/>
</dbReference>
<gene>
    <name evidence="2" type="primary">ulaC_2</name>
    <name evidence="2" type="ORF">NCTC12126_05630</name>
</gene>